<protein>
    <submittedName>
        <fullName evidence="2">Uncharacterized protein</fullName>
    </submittedName>
</protein>
<evidence type="ECO:0000313" key="3">
    <source>
        <dbReference type="Proteomes" id="UP000499080"/>
    </source>
</evidence>
<sequence length="397" mass="43505">MRLTLRALIKPVSLLAPPTHTSVLEVTSKRPGRKPAVSTPVSQKKIAARTPTRRNPAPPAVKESSSDSGSDSKSANTPVRRRNAKTGEKEVNESISVDQKDTEDSLPQVEIKSRRATRSQLSTPTVSTPSSISGRKTRTPRRKANASEDSQPTQAGRKTPKSVHFSSDIESNEDSAIQKSPKDVQFSVGMDIHEDLDVYSPDVKLSKATPRRKTTVLSRVMDDFAEIDLTPGTRGKSKRKTIAGSNLDETVAPSPKRLKMGRRSNIMPSTSGEEDEPMDSNSLVSDGASERGHYTPWMPLSDISGSVPPQPGIYELKVAAAKKSAYIGGCDSLRQKLTLHKLKQNSGHKHLDKFIDRNLSSILVRYEQLSSVAEAKSEEKIRVKAFVDRFKNAPAYN</sequence>
<proteinExistence type="predicted"/>
<feature type="compositionally biased region" description="Polar residues" evidence="1">
    <location>
        <begin position="147"/>
        <end position="156"/>
    </location>
</feature>
<comment type="caution">
    <text evidence="2">The sequence shown here is derived from an EMBL/GenBank/DDBJ whole genome shotgun (WGS) entry which is preliminary data.</text>
</comment>
<feature type="region of interest" description="Disordered" evidence="1">
    <location>
        <begin position="260"/>
        <end position="287"/>
    </location>
</feature>
<feature type="compositionally biased region" description="Polar residues" evidence="1">
    <location>
        <begin position="164"/>
        <end position="178"/>
    </location>
</feature>
<evidence type="ECO:0000313" key="2">
    <source>
        <dbReference type="EMBL" id="GBL95206.1"/>
    </source>
</evidence>
<feature type="region of interest" description="Disordered" evidence="1">
    <location>
        <begin position="24"/>
        <end position="181"/>
    </location>
</feature>
<organism evidence="2 3">
    <name type="scientific">Araneus ventricosus</name>
    <name type="common">Orbweaver spider</name>
    <name type="synonym">Epeira ventricosa</name>
    <dbReference type="NCBI Taxonomy" id="182803"/>
    <lineage>
        <taxon>Eukaryota</taxon>
        <taxon>Metazoa</taxon>
        <taxon>Ecdysozoa</taxon>
        <taxon>Arthropoda</taxon>
        <taxon>Chelicerata</taxon>
        <taxon>Arachnida</taxon>
        <taxon>Araneae</taxon>
        <taxon>Araneomorphae</taxon>
        <taxon>Entelegynae</taxon>
        <taxon>Araneoidea</taxon>
        <taxon>Araneidae</taxon>
        <taxon>Araneus</taxon>
    </lineage>
</organism>
<reference evidence="2 3" key="1">
    <citation type="journal article" date="2019" name="Sci. Rep.">
        <title>Orb-weaving spider Araneus ventricosus genome elucidates the spidroin gene catalogue.</title>
        <authorList>
            <person name="Kono N."/>
            <person name="Nakamura H."/>
            <person name="Ohtoshi R."/>
            <person name="Moran D.A.P."/>
            <person name="Shinohara A."/>
            <person name="Yoshida Y."/>
            <person name="Fujiwara M."/>
            <person name="Mori M."/>
            <person name="Tomita M."/>
            <person name="Arakawa K."/>
        </authorList>
    </citation>
    <scope>NUCLEOTIDE SEQUENCE [LARGE SCALE GENOMIC DNA]</scope>
</reference>
<feature type="compositionally biased region" description="Low complexity" evidence="1">
    <location>
        <begin position="119"/>
        <end position="133"/>
    </location>
</feature>
<name>A0A4Y2BVA5_ARAVE</name>
<keyword evidence="3" id="KW-1185">Reference proteome</keyword>
<gene>
    <name evidence="2" type="ORF">AVEN_253534_2</name>
</gene>
<dbReference type="Proteomes" id="UP000499080">
    <property type="component" value="Unassembled WGS sequence"/>
</dbReference>
<evidence type="ECO:0000256" key="1">
    <source>
        <dbReference type="SAM" id="MobiDB-lite"/>
    </source>
</evidence>
<dbReference type="EMBL" id="BGPR01000109">
    <property type="protein sequence ID" value="GBL95206.1"/>
    <property type="molecule type" value="Genomic_DNA"/>
</dbReference>
<accession>A0A4Y2BVA5</accession>
<dbReference type="AlphaFoldDB" id="A0A4Y2BVA5"/>
<feature type="compositionally biased region" description="Basic residues" evidence="1">
    <location>
        <begin position="135"/>
        <end position="144"/>
    </location>
</feature>
<feature type="compositionally biased region" description="Basic and acidic residues" evidence="1">
    <location>
        <begin position="85"/>
        <end position="103"/>
    </location>
</feature>